<evidence type="ECO:0000256" key="1">
    <source>
        <dbReference type="ARBA" id="ARBA00022614"/>
    </source>
</evidence>
<dbReference type="InterPro" id="IPR045081">
    <property type="entry name" value="AN32"/>
</dbReference>
<dbReference type="PROSITE" id="PS51450">
    <property type="entry name" value="LRR"/>
    <property type="match status" value="1"/>
</dbReference>
<organism evidence="5">
    <name type="scientific">Arion vulgaris</name>
    <dbReference type="NCBI Taxonomy" id="1028688"/>
    <lineage>
        <taxon>Eukaryota</taxon>
        <taxon>Metazoa</taxon>
        <taxon>Spiralia</taxon>
        <taxon>Lophotrochozoa</taxon>
        <taxon>Mollusca</taxon>
        <taxon>Gastropoda</taxon>
        <taxon>Heterobranchia</taxon>
        <taxon>Euthyneura</taxon>
        <taxon>Panpulmonata</taxon>
        <taxon>Eupulmonata</taxon>
        <taxon>Stylommatophora</taxon>
        <taxon>Helicina</taxon>
        <taxon>Arionoidea</taxon>
        <taxon>Arionidae</taxon>
        <taxon>Arion</taxon>
    </lineage>
</organism>
<dbReference type="InterPro" id="IPR032675">
    <property type="entry name" value="LRR_dom_sf"/>
</dbReference>
<feature type="region of interest" description="Disordered" evidence="4">
    <location>
        <begin position="148"/>
        <end position="281"/>
    </location>
</feature>
<dbReference type="EMBL" id="HACG01025332">
    <property type="protein sequence ID" value="CEK72197.1"/>
    <property type="molecule type" value="Transcribed_RNA"/>
</dbReference>
<evidence type="ECO:0000313" key="5">
    <source>
        <dbReference type="EMBL" id="CEK72197.1"/>
    </source>
</evidence>
<evidence type="ECO:0000256" key="2">
    <source>
        <dbReference type="ARBA" id="ARBA00022737"/>
    </source>
</evidence>
<gene>
    <name evidence="5" type="primary">ORF81429</name>
</gene>
<feature type="compositionally biased region" description="Acidic residues" evidence="4">
    <location>
        <begin position="150"/>
        <end position="187"/>
    </location>
</feature>
<feature type="compositionally biased region" description="Acidic residues" evidence="4">
    <location>
        <begin position="271"/>
        <end position="281"/>
    </location>
</feature>
<accession>A0A0B6ZV11</accession>
<dbReference type="GO" id="GO:0042393">
    <property type="term" value="F:histone binding"/>
    <property type="evidence" value="ECO:0007669"/>
    <property type="project" value="TreeGrafter"/>
</dbReference>
<dbReference type="FunFam" id="3.80.10.10:FF:000131">
    <property type="entry name" value="acidic leucine-rich nuclear phosphoprotein 32-related protein-like"/>
    <property type="match status" value="1"/>
</dbReference>
<keyword evidence="1" id="KW-0433">Leucine-rich repeat</keyword>
<dbReference type="Pfam" id="PF14580">
    <property type="entry name" value="LRR_9"/>
    <property type="match status" value="1"/>
</dbReference>
<dbReference type="AlphaFoldDB" id="A0A0B6ZV11"/>
<evidence type="ECO:0000256" key="4">
    <source>
        <dbReference type="SAM" id="MobiDB-lite"/>
    </source>
</evidence>
<proteinExistence type="inferred from homology"/>
<dbReference type="PANTHER" id="PTHR11375:SF0">
    <property type="entry name" value="ACIDIC LEUCINE-RICH NUCLEAR PHOSPHOPROTEIN 32 FAMILY MEMBER A"/>
    <property type="match status" value="1"/>
</dbReference>
<dbReference type="GO" id="GO:0005634">
    <property type="term" value="C:nucleus"/>
    <property type="evidence" value="ECO:0007669"/>
    <property type="project" value="TreeGrafter"/>
</dbReference>
<evidence type="ECO:0008006" key="6">
    <source>
        <dbReference type="Google" id="ProtNLM"/>
    </source>
</evidence>
<keyword evidence="2" id="KW-0677">Repeat</keyword>
<dbReference type="SUPFAM" id="SSF52058">
    <property type="entry name" value="L domain-like"/>
    <property type="match status" value="1"/>
</dbReference>
<sequence length="281" mass="31695">MKMSLGLGKRIELEMRGRPADQILDLNLDNCRANKIEDLTSEFTNLQTLSLINLGLQTLEGFPKLGNLRKLELSDNRISGGLTHLLGCPNLTHLSLSGNKIKDFDMLDPLKDLHFLQSLDLFNCEVTNNEQYREKVFAKLSQITYLDGFDRDENEQEDVDGEEDEDDDDENEVDDEDDDDDDNEDEVGLSYLTKNIDEDDDDEEDFEPGEDGEDDDDDQIVEAVDDDDEDDEDAAGEEDGEDEDGADDDEEAEGEEEAEGGARGTKRKHDEEEDPEEDDDA</sequence>
<evidence type="ECO:0000256" key="3">
    <source>
        <dbReference type="ARBA" id="ARBA00025777"/>
    </source>
</evidence>
<comment type="similarity">
    <text evidence="3">Belongs to the ANP32 family.</text>
</comment>
<feature type="compositionally biased region" description="Acidic residues" evidence="4">
    <location>
        <begin position="197"/>
        <end position="259"/>
    </location>
</feature>
<name>A0A0B6ZV11_9EUPU</name>
<dbReference type="Gene3D" id="3.80.10.10">
    <property type="entry name" value="Ribonuclease Inhibitor"/>
    <property type="match status" value="1"/>
</dbReference>
<reference evidence="5" key="1">
    <citation type="submission" date="2014-12" db="EMBL/GenBank/DDBJ databases">
        <title>Insight into the proteome of Arion vulgaris.</title>
        <authorList>
            <person name="Aradska J."/>
            <person name="Bulat T."/>
            <person name="Smidak R."/>
            <person name="Sarate P."/>
            <person name="Gangsoo J."/>
            <person name="Sialana F."/>
            <person name="Bilban M."/>
            <person name="Lubec G."/>
        </authorList>
    </citation>
    <scope>NUCLEOTIDE SEQUENCE</scope>
    <source>
        <tissue evidence="5">Skin</tissue>
    </source>
</reference>
<protein>
    <recommendedName>
        <fullName evidence="6">U2A'/phosphoprotein 32 family A C-terminal domain-containing protein</fullName>
    </recommendedName>
</protein>
<dbReference type="InterPro" id="IPR001611">
    <property type="entry name" value="Leu-rich_rpt"/>
</dbReference>
<dbReference type="PANTHER" id="PTHR11375">
    <property type="entry name" value="ACIDIC LEUCINE-RICH NUCLEAR PHOSPHOPROTEIN 32"/>
    <property type="match status" value="1"/>
</dbReference>